<dbReference type="InterPro" id="IPR038765">
    <property type="entry name" value="Papain-like_cys_pep_sf"/>
</dbReference>
<organism evidence="6 7">
    <name type="scientific">Mesorhizobium cantuariense</name>
    <dbReference type="NCBI Taxonomy" id="1300275"/>
    <lineage>
        <taxon>Bacteria</taxon>
        <taxon>Pseudomonadati</taxon>
        <taxon>Pseudomonadota</taxon>
        <taxon>Alphaproteobacteria</taxon>
        <taxon>Hyphomicrobiales</taxon>
        <taxon>Phyllobacteriaceae</taxon>
        <taxon>Mesorhizobium</taxon>
    </lineage>
</organism>
<dbReference type="Gene3D" id="3.90.1720.10">
    <property type="entry name" value="endopeptidase domain like (from Nostoc punctiforme)"/>
    <property type="match status" value="1"/>
</dbReference>
<sequence length="298" mass="31961">MLKQVNLDRVTDLTARDARLHAFRSDLADARLKGEVAADRFVAGRPARITASVADMRKAPRPDAGINTQLLFGDDVLVFEVAEGWAWVQAERDGYVGYVVDTMLGGRDLSPTHIVCVPRTFLYPGPDLRFPIAGQLSMGSTVTVTDAAETRGTHYAVLPSGEAIIAGHLRPLGEAASDYVAVAETFLGTPYLWGGTSGFGIDCSGLVQLAMRMAGSNVLRDSDMQAATLGDPLEPGPDFSGLRRGDLVFWKGHVAVMTDADTMIHANGHTMLVSREGLKDAVARIGYLYGGPTGFRRP</sequence>
<dbReference type="Pfam" id="PF18348">
    <property type="entry name" value="SH3_16"/>
    <property type="match status" value="1"/>
</dbReference>
<evidence type="ECO:0000256" key="4">
    <source>
        <dbReference type="ARBA" id="ARBA00022807"/>
    </source>
</evidence>
<dbReference type="EMBL" id="JBHRVD010000001">
    <property type="protein sequence ID" value="MFC3327501.1"/>
    <property type="molecule type" value="Genomic_DNA"/>
</dbReference>
<dbReference type="Gene3D" id="2.30.30.40">
    <property type="entry name" value="SH3 Domains"/>
    <property type="match status" value="1"/>
</dbReference>
<feature type="domain" description="NlpC/P60" evidence="5">
    <location>
        <begin position="173"/>
        <end position="298"/>
    </location>
</feature>
<evidence type="ECO:0000256" key="3">
    <source>
        <dbReference type="ARBA" id="ARBA00022801"/>
    </source>
</evidence>
<comment type="similarity">
    <text evidence="1">Belongs to the peptidase C40 family.</text>
</comment>
<dbReference type="RefSeq" id="WP_378987231.1">
    <property type="nucleotide sequence ID" value="NZ_JBHRVD010000001.1"/>
</dbReference>
<name>A0ABV7N2N0_9HYPH</name>
<reference evidence="7" key="1">
    <citation type="journal article" date="2019" name="Int. J. Syst. Evol. Microbiol.">
        <title>The Global Catalogue of Microorganisms (GCM) 10K type strain sequencing project: providing services to taxonomists for standard genome sequencing and annotation.</title>
        <authorList>
            <consortium name="The Broad Institute Genomics Platform"/>
            <consortium name="The Broad Institute Genome Sequencing Center for Infectious Disease"/>
            <person name="Wu L."/>
            <person name="Ma J."/>
        </authorList>
    </citation>
    <scope>NUCLEOTIDE SEQUENCE [LARGE SCALE GENOMIC DNA]</scope>
    <source>
        <strain evidence="7">ICMP 19515</strain>
    </source>
</reference>
<dbReference type="Pfam" id="PF00877">
    <property type="entry name" value="NLPC_P60"/>
    <property type="match status" value="1"/>
</dbReference>
<keyword evidence="2" id="KW-0645">Protease</keyword>
<keyword evidence="3" id="KW-0378">Hydrolase</keyword>
<dbReference type="Proteomes" id="UP001595648">
    <property type="component" value="Unassembled WGS sequence"/>
</dbReference>
<dbReference type="InterPro" id="IPR051794">
    <property type="entry name" value="PG_Endopeptidase_C40"/>
</dbReference>
<evidence type="ECO:0000256" key="1">
    <source>
        <dbReference type="ARBA" id="ARBA00007074"/>
    </source>
</evidence>
<proteinExistence type="inferred from homology"/>
<protein>
    <submittedName>
        <fullName evidence="6">NlpC/P60 family protein</fullName>
    </submittedName>
</protein>
<dbReference type="PANTHER" id="PTHR47359:SF3">
    <property type="entry name" value="NLP_P60 DOMAIN-CONTAINING PROTEIN-RELATED"/>
    <property type="match status" value="1"/>
</dbReference>
<keyword evidence="4" id="KW-0788">Thiol protease</keyword>
<dbReference type="InterPro" id="IPR041382">
    <property type="entry name" value="SH3_16"/>
</dbReference>
<dbReference type="SUPFAM" id="SSF54001">
    <property type="entry name" value="Cysteine proteinases"/>
    <property type="match status" value="1"/>
</dbReference>
<accession>A0ABV7N2N0</accession>
<keyword evidence="7" id="KW-1185">Reference proteome</keyword>
<evidence type="ECO:0000313" key="7">
    <source>
        <dbReference type="Proteomes" id="UP001595648"/>
    </source>
</evidence>
<comment type="caution">
    <text evidence="6">The sequence shown here is derived from an EMBL/GenBank/DDBJ whole genome shotgun (WGS) entry which is preliminary data.</text>
</comment>
<evidence type="ECO:0000313" key="6">
    <source>
        <dbReference type="EMBL" id="MFC3327501.1"/>
    </source>
</evidence>
<evidence type="ECO:0000259" key="5">
    <source>
        <dbReference type="PROSITE" id="PS51935"/>
    </source>
</evidence>
<dbReference type="PANTHER" id="PTHR47359">
    <property type="entry name" value="PEPTIDOGLYCAN DL-ENDOPEPTIDASE CWLO"/>
    <property type="match status" value="1"/>
</dbReference>
<gene>
    <name evidence="6" type="ORF">ACFOJ9_37935</name>
</gene>
<dbReference type="PROSITE" id="PS51935">
    <property type="entry name" value="NLPC_P60"/>
    <property type="match status" value="1"/>
</dbReference>
<dbReference type="InterPro" id="IPR000064">
    <property type="entry name" value="NLP_P60_dom"/>
</dbReference>
<evidence type="ECO:0000256" key="2">
    <source>
        <dbReference type="ARBA" id="ARBA00022670"/>
    </source>
</evidence>